<dbReference type="SUPFAM" id="SSF48371">
    <property type="entry name" value="ARM repeat"/>
    <property type="match status" value="1"/>
</dbReference>
<dbReference type="InterPro" id="IPR016024">
    <property type="entry name" value="ARM-type_fold"/>
</dbReference>
<dbReference type="OrthoDB" id="162459at2"/>
<dbReference type="AlphaFoldDB" id="A0A402AEI3"/>
<dbReference type="Gene3D" id="1.25.10.10">
    <property type="entry name" value="Leucine-rich Repeat Variant"/>
    <property type="match status" value="1"/>
</dbReference>
<name>A0A402AEI3_9CHLR</name>
<dbReference type="RefSeq" id="WP_126549183.1">
    <property type="nucleotide sequence ID" value="NZ_BIFS01000001.1"/>
</dbReference>
<dbReference type="Proteomes" id="UP000287188">
    <property type="component" value="Unassembled WGS sequence"/>
</dbReference>
<accession>A0A402AEI3</accession>
<evidence type="ECO:0000313" key="2">
    <source>
        <dbReference type="Proteomes" id="UP000287188"/>
    </source>
</evidence>
<sequence length="145" mass="16540">MERWDARPLQSTVQNQADADWNVLELESRKNLHSKIHELIELTNNSTLSTSDLHHHLRHCQAQYGKHFTSQLVRSLQRTDVVEREAVVWLLTQLQDPNAIPPLQKLVRHPQQSRAVRLSAALALAGMGATKEMLATRPPRLYAIS</sequence>
<comment type="caution">
    <text evidence="1">The sequence shown here is derived from an EMBL/GenBank/DDBJ whole genome shotgun (WGS) entry which is preliminary data.</text>
</comment>
<organism evidence="1 2">
    <name type="scientific">Dictyobacter kobayashii</name>
    <dbReference type="NCBI Taxonomy" id="2014872"/>
    <lineage>
        <taxon>Bacteria</taxon>
        <taxon>Bacillati</taxon>
        <taxon>Chloroflexota</taxon>
        <taxon>Ktedonobacteria</taxon>
        <taxon>Ktedonobacterales</taxon>
        <taxon>Dictyobacteraceae</taxon>
        <taxon>Dictyobacter</taxon>
    </lineage>
</organism>
<proteinExistence type="predicted"/>
<dbReference type="EMBL" id="BIFS01000001">
    <property type="protein sequence ID" value="GCE17509.1"/>
    <property type="molecule type" value="Genomic_DNA"/>
</dbReference>
<reference evidence="2" key="1">
    <citation type="submission" date="2018-12" db="EMBL/GenBank/DDBJ databases">
        <title>Tengunoibacter tsumagoiensis gen. nov., sp. nov., Dictyobacter kobayashii sp. nov., D. alpinus sp. nov., and D. joshuensis sp. nov. and description of Dictyobacteraceae fam. nov. within the order Ktedonobacterales isolated from Tengu-no-mugimeshi.</title>
        <authorList>
            <person name="Wang C.M."/>
            <person name="Zheng Y."/>
            <person name="Sakai Y."/>
            <person name="Toyoda A."/>
            <person name="Minakuchi Y."/>
            <person name="Abe K."/>
            <person name="Yokota A."/>
            <person name="Yabe S."/>
        </authorList>
    </citation>
    <scope>NUCLEOTIDE SEQUENCE [LARGE SCALE GENOMIC DNA]</scope>
    <source>
        <strain evidence="2">Uno11</strain>
    </source>
</reference>
<evidence type="ECO:0008006" key="3">
    <source>
        <dbReference type="Google" id="ProtNLM"/>
    </source>
</evidence>
<protein>
    <recommendedName>
        <fullName evidence="3">HEAT repeat domain-containing protein</fullName>
    </recommendedName>
</protein>
<gene>
    <name evidence="1" type="ORF">KDK_13090</name>
</gene>
<keyword evidence="2" id="KW-1185">Reference proteome</keyword>
<dbReference type="Pfam" id="PF13646">
    <property type="entry name" value="HEAT_2"/>
    <property type="match status" value="1"/>
</dbReference>
<evidence type="ECO:0000313" key="1">
    <source>
        <dbReference type="EMBL" id="GCE17509.1"/>
    </source>
</evidence>
<dbReference type="InterPro" id="IPR011989">
    <property type="entry name" value="ARM-like"/>
</dbReference>